<organism evidence="1">
    <name type="scientific">marine sediment metagenome</name>
    <dbReference type="NCBI Taxonomy" id="412755"/>
    <lineage>
        <taxon>unclassified sequences</taxon>
        <taxon>metagenomes</taxon>
        <taxon>ecological metagenomes</taxon>
    </lineage>
</organism>
<gene>
    <name evidence="1" type="ORF">S01H1_28511</name>
</gene>
<sequence length="63" mass="6595">MALVQAGTAAVKATAEEWQAALTAVKQVALDAAQPGQRRANAVMAYAKLQSLRSQHADAIQTC</sequence>
<comment type="caution">
    <text evidence="1">The sequence shown here is derived from an EMBL/GenBank/DDBJ whole genome shotgun (WGS) entry which is preliminary data.</text>
</comment>
<feature type="non-terminal residue" evidence="1">
    <location>
        <position position="63"/>
    </location>
</feature>
<accession>X0VAU2</accession>
<reference evidence="1" key="1">
    <citation type="journal article" date="2014" name="Front. Microbiol.">
        <title>High frequency of phylogenetically diverse reductive dehalogenase-homologous genes in deep subseafloor sedimentary metagenomes.</title>
        <authorList>
            <person name="Kawai M."/>
            <person name="Futagami T."/>
            <person name="Toyoda A."/>
            <person name="Takaki Y."/>
            <person name="Nishi S."/>
            <person name="Hori S."/>
            <person name="Arai W."/>
            <person name="Tsubouchi T."/>
            <person name="Morono Y."/>
            <person name="Uchiyama I."/>
            <person name="Ito T."/>
            <person name="Fujiyama A."/>
            <person name="Inagaki F."/>
            <person name="Takami H."/>
        </authorList>
    </citation>
    <scope>NUCLEOTIDE SEQUENCE</scope>
    <source>
        <strain evidence="1">Expedition CK06-06</strain>
    </source>
</reference>
<proteinExistence type="predicted"/>
<name>X0VAU2_9ZZZZ</name>
<dbReference type="EMBL" id="BARS01017432">
    <property type="protein sequence ID" value="GAF97730.1"/>
    <property type="molecule type" value="Genomic_DNA"/>
</dbReference>
<protein>
    <submittedName>
        <fullName evidence="1">Uncharacterized protein</fullName>
    </submittedName>
</protein>
<evidence type="ECO:0000313" key="1">
    <source>
        <dbReference type="EMBL" id="GAF97730.1"/>
    </source>
</evidence>
<dbReference type="AlphaFoldDB" id="X0VAU2"/>